<dbReference type="EMBL" id="MU853850">
    <property type="protein sequence ID" value="KAK3937591.1"/>
    <property type="molecule type" value="Genomic_DNA"/>
</dbReference>
<feature type="compositionally biased region" description="Acidic residues" evidence="2">
    <location>
        <begin position="277"/>
        <end position="291"/>
    </location>
</feature>
<feature type="coiled-coil region" evidence="1">
    <location>
        <begin position="306"/>
        <end position="340"/>
    </location>
</feature>
<reference evidence="5" key="1">
    <citation type="journal article" date="2023" name="Mol. Phylogenet. Evol.">
        <title>Genome-scale phylogeny and comparative genomics of the fungal order Sordariales.</title>
        <authorList>
            <person name="Hensen N."/>
            <person name="Bonometti L."/>
            <person name="Westerberg I."/>
            <person name="Brannstrom I.O."/>
            <person name="Guillou S."/>
            <person name="Cros-Aarteil S."/>
            <person name="Calhoun S."/>
            <person name="Haridas S."/>
            <person name="Kuo A."/>
            <person name="Mondo S."/>
            <person name="Pangilinan J."/>
            <person name="Riley R."/>
            <person name="LaButti K."/>
            <person name="Andreopoulos B."/>
            <person name="Lipzen A."/>
            <person name="Chen C."/>
            <person name="Yan M."/>
            <person name="Daum C."/>
            <person name="Ng V."/>
            <person name="Clum A."/>
            <person name="Steindorff A."/>
            <person name="Ohm R.A."/>
            <person name="Martin F."/>
            <person name="Silar P."/>
            <person name="Natvig D.O."/>
            <person name="Lalanne C."/>
            <person name="Gautier V."/>
            <person name="Ament-Velasquez S.L."/>
            <person name="Kruys A."/>
            <person name="Hutchinson M.I."/>
            <person name="Powell A.J."/>
            <person name="Barry K."/>
            <person name="Miller A.N."/>
            <person name="Grigoriev I.V."/>
            <person name="Debuchy R."/>
            <person name="Gladieux P."/>
            <person name="Hiltunen Thoren M."/>
            <person name="Johannesson H."/>
        </authorList>
    </citation>
    <scope>NUCLEOTIDE SEQUENCE [LARGE SCALE GENOMIC DNA]</scope>
    <source>
        <strain evidence="5">CBS 340.73</strain>
    </source>
</reference>
<protein>
    <submittedName>
        <fullName evidence="4">Helix-loop-helix DNA-binding domain-protein</fullName>
    </submittedName>
</protein>
<keyword evidence="5" id="KW-1185">Reference proteome</keyword>
<dbReference type="PANTHER" id="PTHR47336:SF2">
    <property type="entry name" value="TRANSCRIPTION FACTOR HMS1-RELATED"/>
    <property type="match status" value="1"/>
</dbReference>
<evidence type="ECO:0000313" key="5">
    <source>
        <dbReference type="Proteomes" id="UP001303473"/>
    </source>
</evidence>
<dbReference type="PROSITE" id="PS50888">
    <property type="entry name" value="BHLH"/>
    <property type="match status" value="1"/>
</dbReference>
<proteinExistence type="predicted"/>
<dbReference type="InterPro" id="IPR011598">
    <property type="entry name" value="bHLH_dom"/>
</dbReference>
<feature type="region of interest" description="Disordered" evidence="2">
    <location>
        <begin position="272"/>
        <end position="295"/>
    </location>
</feature>
<dbReference type="AlphaFoldDB" id="A0AAN6N1T7"/>
<dbReference type="Gene3D" id="4.10.280.10">
    <property type="entry name" value="Helix-loop-helix DNA-binding domain"/>
    <property type="match status" value="1"/>
</dbReference>
<dbReference type="Proteomes" id="UP001303473">
    <property type="component" value="Unassembled WGS sequence"/>
</dbReference>
<dbReference type="InterPro" id="IPR052099">
    <property type="entry name" value="Regulatory_TF_Diverse"/>
</dbReference>
<dbReference type="SUPFAM" id="SSF47459">
    <property type="entry name" value="HLH, helix-loop-helix DNA-binding domain"/>
    <property type="match status" value="1"/>
</dbReference>
<keyword evidence="1" id="KW-0175">Coiled coil</keyword>
<accession>A0AAN6N1T7</accession>
<dbReference type="CDD" id="cd11399">
    <property type="entry name" value="bHLHzip_scHMS1_like"/>
    <property type="match status" value="1"/>
</dbReference>
<sequence>MPGTAVQPSLSVDPFATFLIPIQETYSDLSPVSLFDPLDDLNFTSDSAPSLGSPLSPALSASSYVLPAADNWIAWDKIEHSPEPFDGALLSPPPLRSYTLSPAVNPMDLTMQGVEGPAFSGAPTNEHASQIQLAENPLAADPTEPLGKQTPANDQCPAAAQPSIAKGSVKQQTAQDLHEPSKRCRSPNLKRKSWSPNSDEEDSRTQQSPPSSPPAARRSRSLSREKDLPAPKKTAHNMIEKRYRTNLNDRIVQLRDSVPALRIIAHRLEHASREGNADDESIGAAGEEDDLGGLAPASKLNKATILSKATEYIAHLESKNSELEIENAALREKMEGLERLLMRHGRLGGVFN</sequence>
<evidence type="ECO:0000259" key="3">
    <source>
        <dbReference type="PROSITE" id="PS50888"/>
    </source>
</evidence>
<name>A0AAN6N1T7_9PEZI</name>
<dbReference type="PANTHER" id="PTHR47336">
    <property type="entry name" value="TRANSCRIPTION FACTOR HMS1-RELATED"/>
    <property type="match status" value="1"/>
</dbReference>
<evidence type="ECO:0000313" key="4">
    <source>
        <dbReference type="EMBL" id="KAK3937591.1"/>
    </source>
</evidence>
<organism evidence="4 5">
    <name type="scientific">Diplogelasinospora grovesii</name>
    <dbReference type="NCBI Taxonomy" id="303347"/>
    <lineage>
        <taxon>Eukaryota</taxon>
        <taxon>Fungi</taxon>
        <taxon>Dikarya</taxon>
        <taxon>Ascomycota</taxon>
        <taxon>Pezizomycotina</taxon>
        <taxon>Sordariomycetes</taxon>
        <taxon>Sordariomycetidae</taxon>
        <taxon>Sordariales</taxon>
        <taxon>Diplogelasinosporaceae</taxon>
        <taxon>Diplogelasinospora</taxon>
    </lineage>
</organism>
<feature type="domain" description="BHLH" evidence="3">
    <location>
        <begin position="231"/>
        <end position="316"/>
    </location>
</feature>
<dbReference type="Pfam" id="PF00010">
    <property type="entry name" value="HLH"/>
    <property type="match status" value="1"/>
</dbReference>
<evidence type="ECO:0000256" key="2">
    <source>
        <dbReference type="SAM" id="MobiDB-lite"/>
    </source>
</evidence>
<dbReference type="GO" id="GO:0046983">
    <property type="term" value="F:protein dimerization activity"/>
    <property type="evidence" value="ECO:0007669"/>
    <property type="project" value="InterPro"/>
</dbReference>
<dbReference type="GO" id="GO:0003677">
    <property type="term" value="F:DNA binding"/>
    <property type="evidence" value="ECO:0007669"/>
    <property type="project" value="UniProtKB-KW"/>
</dbReference>
<keyword evidence="4" id="KW-0238">DNA-binding</keyword>
<dbReference type="SMART" id="SM00353">
    <property type="entry name" value="HLH"/>
    <property type="match status" value="1"/>
</dbReference>
<dbReference type="InterPro" id="IPR036638">
    <property type="entry name" value="HLH_DNA-bd_sf"/>
</dbReference>
<evidence type="ECO:0000256" key="1">
    <source>
        <dbReference type="SAM" id="Coils"/>
    </source>
</evidence>
<comment type="caution">
    <text evidence="4">The sequence shown here is derived from an EMBL/GenBank/DDBJ whole genome shotgun (WGS) entry which is preliminary data.</text>
</comment>
<feature type="compositionally biased region" description="Basic residues" evidence="2">
    <location>
        <begin position="183"/>
        <end position="193"/>
    </location>
</feature>
<feature type="region of interest" description="Disordered" evidence="2">
    <location>
        <begin position="140"/>
        <end position="241"/>
    </location>
</feature>
<gene>
    <name evidence="4" type="ORF">QBC46DRAFT_392402</name>
</gene>